<proteinExistence type="predicted"/>
<dbReference type="Gene3D" id="1.25.40.390">
    <property type="match status" value="1"/>
</dbReference>
<reference evidence="1" key="2">
    <citation type="submission" date="2020-09" db="EMBL/GenBank/DDBJ databases">
        <authorList>
            <person name="Sun Q."/>
            <person name="Zhou Y."/>
        </authorList>
    </citation>
    <scope>NUCLEOTIDE SEQUENCE</scope>
    <source>
        <strain evidence="1">CGMCC 1.15448</strain>
    </source>
</reference>
<protein>
    <recommendedName>
        <fullName evidence="3">SusD/RagB family nutrient-binding outer membrane lipoprotein</fullName>
    </recommendedName>
</protein>
<dbReference type="InterPro" id="IPR011990">
    <property type="entry name" value="TPR-like_helical_dom_sf"/>
</dbReference>
<comment type="caution">
    <text evidence="1">The sequence shown here is derived from an EMBL/GenBank/DDBJ whole genome shotgun (WGS) entry which is preliminary data.</text>
</comment>
<dbReference type="EMBL" id="BMJC01000002">
    <property type="protein sequence ID" value="GGA96465.1"/>
    <property type="molecule type" value="Genomic_DNA"/>
</dbReference>
<dbReference type="PROSITE" id="PS51257">
    <property type="entry name" value="PROKAR_LIPOPROTEIN"/>
    <property type="match status" value="1"/>
</dbReference>
<name>A0A8J2XSL6_9BACT</name>
<dbReference type="SUPFAM" id="SSF48452">
    <property type="entry name" value="TPR-like"/>
    <property type="match status" value="1"/>
</dbReference>
<accession>A0A8J2XSL6</accession>
<evidence type="ECO:0000313" key="2">
    <source>
        <dbReference type="Proteomes" id="UP000607559"/>
    </source>
</evidence>
<gene>
    <name evidence="1" type="ORF">GCM10011511_19700</name>
</gene>
<dbReference type="AlphaFoldDB" id="A0A8J2XSL6"/>
<sequence length="557" mass="62135">MINLKSSFMRYKLSTAILLFSAGFLLFAASCSKKIDEAYQNPNASVVEPVETLLAPVIDGFSYYYTANGSGYGLMGDGLYLGRYIQYWGITTNGDSYGEMGPVIGASDLTGSIWATVYYGQGQNVNKIIEWGTQQQKWDYVGVAWAIRAWGWLTLTNQYSDAPLQQAFNTSLSQFKYDSQALFYDSARVIAQRAISFLSRTDGNVSQSNLAKGDYYFFNGDVNKWKKFAYGVLARSYNDLSNKALYAQNDYVDSAIKYASLSMASNADNAMCKFQGGTTSAVNNFYGPFRGNVGSYRQGQYISDLMSGNNPQMFTGVFDPRTPYMLRENTNGTYKGFTPWLGTSGLAPGDYPQNYWGNATATATTPPAVNNSRYIFQDTGEYPMMTASEMQFILAESYLRKKNQASALNAYTNGISMNFDMLTSVFPQNIPNAKVITPASKAAYLANPAVVPAAGGLTLSHVMLQKYIALYGWGVHETWTDMRRYHYTDLDPVTGNQVYANLVVPSGIYLYPTNAGKLVYRCKPRYNSEYLYDVPELTRIGAENPNYNTYEMWFSQQ</sequence>
<keyword evidence="2" id="KW-1185">Reference proteome</keyword>
<dbReference type="Pfam" id="PF12771">
    <property type="entry name" value="SusD-like_2"/>
    <property type="match status" value="1"/>
</dbReference>
<dbReference type="Proteomes" id="UP000607559">
    <property type="component" value="Unassembled WGS sequence"/>
</dbReference>
<evidence type="ECO:0008006" key="3">
    <source>
        <dbReference type="Google" id="ProtNLM"/>
    </source>
</evidence>
<organism evidence="1 2">
    <name type="scientific">Puia dinghuensis</name>
    <dbReference type="NCBI Taxonomy" id="1792502"/>
    <lineage>
        <taxon>Bacteria</taxon>
        <taxon>Pseudomonadati</taxon>
        <taxon>Bacteroidota</taxon>
        <taxon>Chitinophagia</taxon>
        <taxon>Chitinophagales</taxon>
        <taxon>Chitinophagaceae</taxon>
        <taxon>Puia</taxon>
    </lineage>
</organism>
<dbReference type="InterPro" id="IPR041662">
    <property type="entry name" value="SusD-like_2"/>
</dbReference>
<evidence type="ECO:0000313" key="1">
    <source>
        <dbReference type="EMBL" id="GGA96465.1"/>
    </source>
</evidence>
<reference evidence="1" key="1">
    <citation type="journal article" date="2014" name="Int. J. Syst. Evol. Microbiol.">
        <title>Complete genome sequence of Corynebacterium casei LMG S-19264T (=DSM 44701T), isolated from a smear-ripened cheese.</title>
        <authorList>
            <consortium name="US DOE Joint Genome Institute (JGI-PGF)"/>
            <person name="Walter F."/>
            <person name="Albersmeier A."/>
            <person name="Kalinowski J."/>
            <person name="Ruckert C."/>
        </authorList>
    </citation>
    <scope>NUCLEOTIDE SEQUENCE</scope>
    <source>
        <strain evidence="1">CGMCC 1.15448</strain>
    </source>
</reference>